<dbReference type="InterPro" id="IPR013154">
    <property type="entry name" value="ADH-like_N"/>
</dbReference>
<dbReference type="Pfam" id="PF08240">
    <property type="entry name" value="ADH_N"/>
    <property type="match status" value="1"/>
</dbReference>
<accession>A0A6N9HQL7</accession>
<sequence>MHAYQITPGAGIVSLEHVVLPKRELQHSEVRVKVRAVALNYRDLMVAHGSYPTSGEGAVVPGSDAAGEVVEVGPGVARVQVGDRVATNFFPAWVDGKVAPEKTAVTLGAGGAGALTEELVIHEDGLSAVPAHLSFEEAATLTCAGVTAWNALFVEGSLKAGDTVLLLGTGGVSIWALQLARAAGVRTIITSSSDAKLERAHALGADVLINYRKTPEWQEAVLRATGGKGVDLVLEVGGQDTLARSIASVAMGGKVAAIGGLGGGFETSIQLLGLVVGGKSMSGIYVGSRKMQEDLSRLVSQRNIKPVLDSVFDIHQARAAYQHLASGNHFGKVVIRV</sequence>
<dbReference type="InterPro" id="IPR052711">
    <property type="entry name" value="Zinc_ADH-like"/>
</dbReference>
<dbReference type="PANTHER" id="PTHR45033:SF2">
    <property type="entry name" value="ZINC-TYPE ALCOHOL DEHYDROGENASE-LIKE PROTEIN C1773.06C"/>
    <property type="match status" value="1"/>
</dbReference>
<gene>
    <name evidence="2" type="ORF">GTP41_23190</name>
</gene>
<dbReference type="Gene3D" id="3.40.50.720">
    <property type="entry name" value="NAD(P)-binding Rossmann-like Domain"/>
    <property type="match status" value="1"/>
</dbReference>
<keyword evidence="3" id="KW-1185">Reference proteome</keyword>
<organism evidence="2 3">
    <name type="scientific">Pseudoduganella guangdongensis</name>
    <dbReference type="NCBI Taxonomy" id="2692179"/>
    <lineage>
        <taxon>Bacteria</taxon>
        <taxon>Pseudomonadati</taxon>
        <taxon>Pseudomonadota</taxon>
        <taxon>Betaproteobacteria</taxon>
        <taxon>Burkholderiales</taxon>
        <taxon>Oxalobacteraceae</taxon>
        <taxon>Telluria group</taxon>
        <taxon>Pseudoduganella</taxon>
    </lineage>
</organism>
<dbReference type="SUPFAM" id="SSF51735">
    <property type="entry name" value="NAD(P)-binding Rossmann-fold domains"/>
    <property type="match status" value="1"/>
</dbReference>
<name>A0A6N9HQL7_9BURK</name>
<comment type="caution">
    <text evidence="2">The sequence shown here is derived from an EMBL/GenBank/DDBJ whole genome shotgun (WGS) entry which is preliminary data.</text>
</comment>
<feature type="domain" description="Enoyl reductase (ER)" evidence="1">
    <location>
        <begin position="10"/>
        <end position="335"/>
    </location>
</feature>
<dbReference type="InterPro" id="IPR036291">
    <property type="entry name" value="NAD(P)-bd_dom_sf"/>
</dbReference>
<evidence type="ECO:0000259" key="1">
    <source>
        <dbReference type="SMART" id="SM00829"/>
    </source>
</evidence>
<dbReference type="RefSeq" id="WP_161027954.1">
    <property type="nucleotide sequence ID" value="NZ_WWCJ01000023.1"/>
</dbReference>
<dbReference type="AlphaFoldDB" id="A0A6N9HQL7"/>
<dbReference type="InterPro" id="IPR011032">
    <property type="entry name" value="GroES-like_sf"/>
</dbReference>
<dbReference type="Pfam" id="PF00107">
    <property type="entry name" value="ADH_zinc_N"/>
    <property type="match status" value="1"/>
</dbReference>
<dbReference type="GO" id="GO:0016491">
    <property type="term" value="F:oxidoreductase activity"/>
    <property type="evidence" value="ECO:0007669"/>
    <property type="project" value="InterPro"/>
</dbReference>
<evidence type="ECO:0000313" key="2">
    <source>
        <dbReference type="EMBL" id="MYN05005.1"/>
    </source>
</evidence>
<dbReference type="Proteomes" id="UP000448575">
    <property type="component" value="Unassembled WGS sequence"/>
</dbReference>
<dbReference type="SUPFAM" id="SSF50129">
    <property type="entry name" value="GroES-like"/>
    <property type="match status" value="1"/>
</dbReference>
<dbReference type="EMBL" id="WWCJ01000023">
    <property type="protein sequence ID" value="MYN05005.1"/>
    <property type="molecule type" value="Genomic_DNA"/>
</dbReference>
<dbReference type="InterPro" id="IPR013149">
    <property type="entry name" value="ADH-like_C"/>
</dbReference>
<dbReference type="CDD" id="cd08276">
    <property type="entry name" value="MDR7"/>
    <property type="match status" value="1"/>
</dbReference>
<proteinExistence type="predicted"/>
<reference evidence="2 3" key="1">
    <citation type="submission" date="2019-12" db="EMBL/GenBank/DDBJ databases">
        <title>Novel species isolated from a subtropical stream in China.</title>
        <authorList>
            <person name="Lu H."/>
        </authorList>
    </citation>
    <scope>NUCLEOTIDE SEQUENCE [LARGE SCALE GENOMIC DNA]</scope>
    <source>
        <strain evidence="2 3">DS3</strain>
    </source>
</reference>
<evidence type="ECO:0000313" key="3">
    <source>
        <dbReference type="Proteomes" id="UP000448575"/>
    </source>
</evidence>
<dbReference type="PANTHER" id="PTHR45033">
    <property type="match status" value="1"/>
</dbReference>
<protein>
    <submittedName>
        <fullName evidence="2">Zinc-binding dehydrogenase</fullName>
    </submittedName>
</protein>
<dbReference type="InterPro" id="IPR020843">
    <property type="entry name" value="ER"/>
</dbReference>
<dbReference type="SMART" id="SM00829">
    <property type="entry name" value="PKS_ER"/>
    <property type="match status" value="1"/>
</dbReference>
<dbReference type="Gene3D" id="3.90.180.10">
    <property type="entry name" value="Medium-chain alcohol dehydrogenases, catalytic domain"/>
    <property type="match status" value="1"/>
</dbReference>